<evidence type="ECO:0000313" key="1">
    <source>
        <dbReference type="EMBL" id="CAJ1975248.1"/>
    </source>
</evidence>
<reference evidence="1" key="1">
    <citation type="submission" date="2023-10" db="EMBL/GenBank/DDBJ databases">
        <authorList>
            <person name="Domelevo Entfellner J.-B."/>
        </authorList>
    </citation>
    <scope>NUCLEOTIDE SEQUENCE</scope>
</reference>
<organism evidence="1 2">
    <name type="scientific">Sphenostylis stenocarpa</name>
    <dbReference type="NCBI Taxonomy" id="92480"/>
    <lineage>
        <taxon>Eukaryota</taxon>
        <taxon>Viridiplantae</taxon>
        <taxon>Streptophyta</taxon>
        <taxon>Embryophyta</taxon>
        <taxon>Tracheophyta</taxon>
        <taxon>Spermatophyta</taxon>
        <taxon>Magnoliopsida</taxon>
        <taxon>eudicotyledons</taxon>
        <taxon>Gunneridae</taxon>
        <taxon>Pentapetalae</taxon>
        <taxon>rosids</taxon>
        <taxon>fabids</taxon>
        <taxon>Fabales</taxon>
        <taxon>Fabaceae</taxon>
        <taxon>Papilionoideae</taxon>
        <taxon>50 kb inversion clade</taxon>
        <taxon>NPAAA clade</taxon>
        <taxon>indigoferoid/millettioid clade</taxon>
        <taxon>Phaseoleae</taxon>
        <taxon>Sphenostylis</taxon>
    </lineage>
</organism>
<sequence length="102" mass="11904">MIIAVMCEVWEQRQHTPITETLRRWGIEKQKKLTLEESARGKAVQRERERRVGEEGKRVSFSCVFLEEEGIVCVYIAHMDRDGDDDDGGGGEWCFTMMPLRR</sequence>
<gene>
    <name evidence="1" type="ORF">AYBTSS11_LOCUS27352</name>
</gene>
<protein>
    <submittedName>
        <fullName evidence="1">Uncharacterized protein</fullName>
    </submittedName>
</protein>
<evidence type="ECO:0000313" key="2">
    <source>
        <dbReference type="Proteomes" id="UP001189624"/>
    </source>
</evidence>
<proteinExistence type="predicted"/>
<keyword evidence="2" id="KW-1185">Reference proteome</keyword>
<name>A0AA86VTZ8_9FABA</name>
<dbReference type="EMBL" id="OY731406">
    <property type="protein sequence ID" value="CAJ1975248.1"/>
    <property type="molecule type" value="Genomic_DNA"/>
</dbReference>
<dbReference type="Proteomes" id="UP001189624">
    <property type="component" value="Chromosome 9"/>
</dbReference>
<dbReference type="AlphaFoldDB" id="A0AA86VTZ8"/>
<accession>A0AA86VTZ8</accession>
<dbReference type="Gramene" id="rna-AYBTSS11_LOCUS27352">
    <property type="protein sequence ID" value="CAJ1975248.1"/>
    <property type="gene ID" value="gene-AYBTSS11_LOCUS27352"/>
</dbReference>